<proteinExistence type="predicted"/>
<reference evidence="5" key="1">
    <citation type="submission" date="2023-03" db="EMBL/GenBank/DDBJ databases">
        <title>Andean soil-derived lignocellulolytic bacterial consortium as a source of novel taxa and putative plastic-active enzymes.</title>
        <authorList>
            <person name="Diaz-Garcia L."/>
            <person name="Chuvochina M."/>
            <person name="Feuerriegel G."/>
            <person name="Bunk B."/>
            <person name="Sproer C."/>
            <person name="Streit W.R."/>
            <person name="Rodriguez L.M."/>
            <person name="Overmann J."/>
            <person name="Jimenez D.J."/>
        </authorList>
    </citation>
    <scope>NUCLEOTIDE SEQUENCE</scope>
    <source>
        <strain evidence="5">MAG 833</strain>
    </source>
</reference>
<feature type="compositionally biased region" description="Pro residues" evidence="4">
    <location>
        <begin position="237"/>
        <end position="255"/>
    </location>
</feature>
<dbReference type="AlphaFoldDB" id="A0AAJ6BIP3"/>
<gene>
    <name evidence="5" type="ORF">P0Y50_08210</name>
</gene>
<sequence>MLTTSPTLARPSAAVAAAPQMSRQERQDHDLFVRANTEFQRQGYPALARRLPALRQALDRMPADYGQAFEQDGQTVVRLTDPGDVLVSMVAVSAAAKGGEAKGATAMPNVYGDIALMLASEAVEARRYEEGIAYLDRVLKVQPKNWLLLVEKAAALQGLARWDDALTLADAALADDDLLMTLHRGPFHRRRGFSLIELGRLDEAKAAYDAALAIDPDDANAKRELEYISQLKAGAAPTPPQVVAPLSPVPPPPTR</sequence>
<evidence type="ECO:0000256" key="4">
    <source>
        <dbReference type="SAM" id="MobiDB-lite"/>
    </source>
</evidence>
<name>A0AAJ6BIP3_9CAUL</name>
<dbReference type="InterPro" id="IPR019734">
    <property type="entry name" value="TPR_rpt"/>
</dbReference>
<protein>
    <submittedName>
        <fullName evidence="5">Tetratricopeptide repeat protein</fullName>
    </submittedName>
</protein>
<dbReference type="Pfam" id="PF07719">
    <property type="entry name" value="TPR_2"/>
    <property type="match status" value="1"/>
</dbReference>
<evidence type="ECO:0000313" key="6">
    <source>
        <dbReference type="Proteomes" id="UP001213664"/>
    </source>
</evidence>
<dbReference type="EMBL" id="CP119326">
    <property type="protein sequence ID" value="WEK38538.1"/>
    <property type="molecule type" value="Genomic_DNA"/>
</dbReference>
<accession>A0AAJ6BIP3</accession>
<feature type="repeat" description="TPR" evidence="3">
    <location>
        <begin position="185"/>
        <end position="218"/>
    </location>
</feature>
<dbReference type="InterPro" id="IPR011990">
    <property type="entry name" value="TPR-like_helical_dom_sf"/>
</dbReference>
<dbReference type="SUPFAM" id="SSF48452">
    <property type="entry name" value="TPR-like"/>
    <property type="match status" value="1"/>
</dbReference>
<dbReference type="SMART" id="SM00028">
    <property type="entry name" value="TPR"/>
    <property type="match status" value="2"/>
</dbReference>
<feature type="compositionally biased region" description="Low complexity" evidence="4">
    <location>
        <begin position="9"/>
        <end position="22"/>
    </location>
</feature>
<evidence type="ECO:0000256" key="3">
    <source>
        <dbReference type="PROSITE-ProRule" id="PRU00339"/>
    </source>
</evidence>
<evidence type="ECO:0000256" key="2">
    <source>
        <dbReference type="ARBA" id="ARBA00022803"/>
    </source>
</evidence>
<evidence type="ECO:0000313" key="5">
    <source>
        <dbReference type="EMBL" id="WEK38538.1"/>
    </source>
</evidence>
<evidence type="ECO:0000256" key="1">
    <source>
        <dbReference type="ARBA" id="ARBA00022737"/>
    </source>
</evidence>
<feature type="region of interest" description="Disordered" evidence="4">
    <location>
        <begin position="1"/>
        <end position="25"/>
    </location>
</feature>
<dbReference type="Gene3D" id="1.25.40.10">
    <property type="entry name" value="Tetratricopeptide repeat domain"/>
    <property type="match status" value="1"/>
</dbReference>
<feature type="region of interest" description="Disordered" evidence="4">
    <location>
        <begin position="235"/>
        <end position="255"/>
    </location>
</feature>
<dbReference type="Proteomes" id="UP001213664">
    <property type="component" value="Chromosome"/>
</dbReference>
<dbReference type="InterPro" id="IPR013105">
    <property type="entry name" value="TPR_2"/>
</dbReference>
<organism evidence="5 6">
    <name type="scientific">Candidatus Brevundimonas colombiensis</name>
    <dbReference type="NCBI Taxonomy" id="3121376"/>
    <lineage>
        <taxon>Bacteria</taxon>
        <taxon>Pseudomonadati</taxon>
        <taxon>Pseudomonadota</taxon>
        <taxon>Alphaproteobacteria</taxon>
        <taxon>Caulobacterales</taxon>
        <taxon>Caulobacteraceae</taxon>
        <taxon>Brevundimonas</taxon>
    </lineage>
</organism>
<dbReference type="PROSITE" id="PS50005">
    <property type="entry name" value="TPR"/>
    <property type="match status" value="1"/>
</dbReference>
<keyword evidence="2 3" id="KW-0802">TPR repeat</keyword>
<keyword evidence="1" id="KW-0677">Repeat</keyword>